<protein>
    <submittedName>
        <fullName evidence="1">Uncharacterized protein</fullName>
    </submittedName>
</protein>
<keyword evidence="2" id="KW-1185">Reference proteome</keyword>
<name>A0A9W8LAN7_9FUNG</name>
<organism evidence="1 2">
    <name type="scientific">Coemansia pectinata</name>
    <dbReference type="NCBI Taxonomy" id="1052879"/>
    <lineage>
        <taxon>Eukaryota</taxon>
        <taxon>Fungi</taxon>
        <taxon>Fungi incertae sedis</taxon>
        <taxon>Zoopagomycota</taxon>
        <taxon>Kickxellomycotina</taxon>
        <taxon>Kickxellomycetes</taxon>
        <taxon>Kickxellales</taxon>
        <taxon>Kickxellaceae</taxon>
        <taxon>Coemansia</taxon>
    </lineage>
</organism>
<dbReference type="EMBL" id="JANBUH010000266">
    <property type="protein sequence ID" value="KAJ2752590.1"/>
    <property type="molecule type" value="Genomic_DNA"/>
</dbReference>
<comment type="caution">
    <text evidence="1">The sequence shown here is derived from an EMBL/GenBank/DDBJ whole genome shotgun (WGS) entry which is preliminary data.</text>
</comment>
<dbReference type="Proteomes" id="UP001140011">
    <property type="component" value="Unassembled WGS sequence"/>
</dbReference>
<dbReference type="AlphaFoldDB" id="A0A9W8LAN7"/>
<reference evidence="1" key="1">
    <citation type="submission" date="2022-07" db="EMBL/GenBank/DDBJ databases">
        <title>Phylogenomic reconstructions and comparative analyses of Kickxellomycotina fungi.</title>
        <authorList>
            <person name="Reynolds N.K."/>
            <person name="Stajich J.E."/>
            <person name="Barry K."/>
            <person name="Grigoriev I.V."/>
            <person name="Crous P."/>
            <person name="Smith M.E."/>
        </authorList>
    </citation>
    <scope>NUCLEOTIDE SEQUENCE</scope>
    <source>
        <strain evidence="1">BCRC 34297</strain>
    </source>
</reference>
<evidence type="ECO:0000313" key="1">
    <source>
        <dbReference type="EMBL" id="KAJ2752590.1"/>
    </source>
</evidence>
<sequence>MSNAEYVPTSAVPVFYWKSDFNDDYDVVLLVSNDKIVKSQITNFICNSSGYRKDEHAVMFGSIDSGMINMNNLRFEPQFFIVYPKENTDVEGFAEELKGKLASRDITAQTKDIHEIFFDKFVNQ</sequence>
<evidence type="ECO:0000313" key="2">
    <source>
        <dbReference type="Proteomes" id="UP001140011"/>
    </source>
</evidence>
<proteinExistence type="predicted"/>
<accession>A0A9W8LAN7</accession>
<gene>
    <name evidence="1" type="ORF">GGI19_003723</name>
</gene>